<dbReference type="GO" id="GO:0005576">
    <property type="term" value="C:extracellular region"/>
    <property type="evidence" value="ECO:0007669"/>
    <property type="project" value="UniProtKB-SubCell"/>
</dbReference>
<proteinExistence type="predicted"/>
<keyword evidence="5" id="KW-1185">Reference proteome</keyword>
<dbReference type="Proteomes" id="UP000807504">
    <property type="component" value="Unassembled WGS sequence"/>
</dbReference>
<dbReference type="InterPro" id="IPR029277">
    <property type="entry name" value="SVWC_dom"/>
</dbReference>
<evidence type="ECO:0000313" key="5">
    <source>
        <dbReference type="Proteomes" id="UP000807504"/>
    </source>
</evidence>
<feature type="domain" description="Single" evidence="3">
    <location>
        <begin position="106"/>
        <end position="171"/>
    </location>
</feature>
<comment type="caution">
    <text evidence="4">The sequence shown here is derived from an EMBL/GenBank/DDBJ whole genome shotgun (WGS) entry which is preliminary data.</text>
</comment>
<reference evidence="4" key="1">
    <citation type="journal article" date="2020" name="bioRxiv">
        <title>Chromosome-level reference genome of the European wasp spider Argiope bruennichi: a resource for studies on range expansion and evolutionary adaptation.</title>
        <authorList>
            <person name="Sheffer M.M."/>
            <person name="Hoppe A."/>
            <person name="Krehenwinkel H."/>
            <person name="Uhl G."/>
            <person name="Kuss A.W."/>
            <person name="Jensen L."/>
            <person name="Jensen C."/>
            <person name="Gillespie R.G."/>
            <person name="Hoff K.J."/>
            <person name="Prost S."/>
        </authorList>
    </citation>
    <scope>NUCLEOTIDE SEQUENCE</scope>
</reference>
<organism evidence="4 5">
    <name type="scientific">Argiope bruennichi</name>
    <name type="common">Wasp spider</name>
    <name type="synonym">Aranea bruennichi</name>
    <dbReference type="NCBI Taxonomy" id="94029"/>
    <lineage>
        <taxon>Eukaryota</taxon>
        <taxon>Metazoa</taxon>
        <taxon>Ecdysozoa</taxon>
        <taxon>Arthropoda</taxon>
        <taxon>Chelicerata</taxon>
        <taxon>Arachnida</taxon>
        <taxon>Araneae</taxon>
        <taxon>Araneomorphae</taxon>
        <taxon>Entelegynae</taxon>
        <taxon>Araneoidea</taxon>
        <taxon>Araneidae</taxon>
        <taxon>Argiope</taxon>
    </lineage>
</organism>
<evidence type="ECO:0000313" key="4">
    <source>
        <dbReference type="EMBL" id="KAF8793550.1"/>
    </source>
</evidence>
<accession>A0A8T0FVG2</accession>
<evidence type="ECO:0000256" key="2">
    <source>
        <dbReference type="ARBA" id="ARBA00022525"/>
    </source>
</evidence>
<gene>
    <name evidence="4" type="ORF">HNY73_001608</name>
</gene>
<dbReference type="SMART" id="SM01318">
    <property type="entry name" value="SVWC"/>
    <property type="match status" value="1"/>
</dbReference>
<dbReference type="AlphaFoldDB" id="A0A8T0FVG2"/>
<protein>
    <recommendedName>
        <fullName evidence="3">Single domain-containing protein</fullName>
    </recommendedName>
</protein>
<evidence type="ECO:0000259" key="3">
    <source>
        <dbReference type="SMART" id="SM01318"/>
    </source>
</evidence>
<reference evidence="4" key="2">
    <citation type="submission" date="2020-06" db="EMBL/GenBank/DDBJ databases">
        <authorList>
            <person name="Sheffer M."/>
        </authorList>
    </citation>
    <scope>NUCLEOTIDE SEQUENCE</scope>
</reference>
<evidence type="ECO:0000256" key="1">
    <source>
        <dbReference type="ARBA" id="ARBA00004613"/>
    </source>
</evidence>
<comment type="subcellular location">
    <subcellularLocation>
        <location evidence="1">Secreted</location>
    </subcellularLocation>
</comment>
<dbReference type="EMBL" id="JABXBU010000002">
    <property type="protein sequence ID" value="KAF8793550.1"/>
    <property type="molecule type" value="Genomic_DNA"/>
</dbReference>
<name>A0A8T0FVG2_ARGBR</name>
<keyword evidence="2" id="KW-0964">Secreted</keyword>
<sequence>MRQHLLSSKFLCVYVLHFPVLDEKLQTTSLEVSPRRGEVSALQKSISKKGRSIPAVDYLMAEEKKGNIPLFRPIDEKNDVIADLEESPERSLFDEISHLAGGNGYCEDIRYGRVAFGEAGFDDTDCQKFFCGKEWVIGYSCDPPPKAAVVPGCFYENGTGHYPECCPQLRCELIPA</sequence>